<dbReference type="Proteomes" id="UP001500575">
    <property type="component" value="Unassembled WGS sequence"/>
</dbReference>
<dbReference type="InterPro" id="IPR037175">
    <property type="entry name" value="KFase_sf"/>
</dbReference>
<sequence>MDERVGVQERFSAPPADPDVVEQLAAKYSTWGRWGEHDEAGTLNEAGREQVGQAAALVRDGAVFSLSLNFDANGPQSGEFGRVNPIHTMLQDGGDILAGAQRHLNMEYTDDAVYMPLQCGTQWDALSHSFYRQKMYNGHGPERVTSAGAEKNSIDKVASRFVGRGVLADLPRYAGRPWLDPGEPITSEVLADCLAAQRVELRPGDFLMVRTGHLAAARARGAWGDYVGGSSPGLSVHAAPLLCETRVAAVAIDTWTTEVWPAEVPAIRTSVHVILLVHAGIHLGEMFDLDALAEACAVDGRFEFLFVAPALPITGAVGSPVNPLALR</sequence>
<dbReference type="PANTHER" id="PTHR34861">
    <property type="match status" value="1"/>
</dbReference>
<evidence type="ECO:0000313" key="1">
    <source>
        <dbReference type="EMBL" id="GAA2133512.1"/>
    </source>
</evidence>
<keyword evidence="2" id="KW-1185">Reference proteome</keyword>
<dbReference type="Pfam" id="PF04199">
    <property type="entry name" value="Cyclase"/>
    <property type="match status" value="1"/>
</dbReference>
<proteinExistence type="predicted"/>
<comment type="caution">
    <text evidence="1">The sequence shown here is derived from an EMBL/GenBank/DDBJ whole genome shotgun (WGS) entry which is preliminary data.</text>
</comment>
<dbReference type="PANTHER" id="PTHR34861:SF10">
    <property type="entry name" value="CYCLASE"/>
    <property type="match status" value="1"/>
</dbReference>
<dbReference type="SUPFAM" id="SSF102198">
    <property type="entry name" value="Putative cyclase"/>
    <property type="match status" value="1"/>
</dbReference>
<dbReference type="InterPro" id="IPR007325">
    <property type="entry name" value="KFase/CYL"/>
</dbReference>
<accession>A0ABN2YWJ0</accession>
<organism evidence="1 2">
    <name type="scientific">Nocardioides bigeumensis</name>
    <dbReference type="NCBI Taxonomy" id="433657"/>
    <lineage>
        <taxon>Bacteria</taxon>
        <taxon>Bacillati</taxon>
        <taxon>Actinomycetota</taxon>
        <taxon>Actinomycetes</taxon>
        <taxon>Propionibacteriales</taxon>
        <taxon>Nocardioidaceae</taxon>
        <taxon>Nocardioides</taxon>
    </lineage>
</organism>
<dbReference type="Gene3D" id="3.50.30.50">
    <property type="entry name" value="Putative cyclase"/>
    <property type="match status" value="1"/>
</dbReference>
<dbReference type="EMBL" id="BAAAQQ010000014">
    <property type="protein sequence ID" value="GAA2133512.1"/>
    <property type="molecule type" value="Genomic_DNA"/>
</dbReference>
<reference evidence="1 2" key="1">
    <citation type="journal article" date="2019" name="Int. J. Syst. Evol. Microbiol.">
        <title>The Global Catalogue of Microorganisms (GCM) 10K type strain sequencing project: providing services to taxonomists for standard genome sequencing and annotation.</title>
        <authorList>
            <consortium name="The Broad Institute Genomics Platform"/>
            <consortium name="The Broad Institute Genome Sequencing Center for Infectious Disease"/>
            <person name="Wu L."/>
            <person name="Ma J."/>
        </authorList>
    </citation>
    <scope>NUCLEOTIDE SEQUENCE [LARGE SCALE GENOMIC DNA]</scope>
    <source>
        <strain evidence="1 2">JCM 16021</strain>
    </source>
</reference>
<gene>
    <name evidence="1" type="ORF">GCM10009843_39050</name>
</gene>
<dbReference type="RefSeq" id="WP_344305537.1">
    <property type="nucleotide sequence ID" value="NZ_BAAAQQ010000014.1"/>
</dbReference>
<evidence type="ECO:0000313" key="2">
    <source>
        <dbReference type="Proteomes" id="UP001500575"/>
    </source>
</evidence>
<name>A0ABN2YWJ0_9ACTN</name>
<protein>
    <submittedName>
        <fullName evidence="1">Cyclase family protein</fullName>
    </submittedName>
</protein>